<feature type="transmembrane region" description="Helical" evidence="3">
    <location>
        <begin position="34"/>
        <end position="53"/>
    </location>
</feature>
<feature type="coiled-coil region" evidence="1">
    <location>
        <begin position="278"/>
        <end position="305"/>
    </location>
</feature>
<feature type="region of interest" description="Disordered" evidence="2">
    <location>
        <begin position="145"/>
        <end position="198"/>
    </location>
</feature>
<keyword evidence="3" id="KW-0472">Membrane</keyword>
<name>A0ABP5D3V7_9MICO</name>
<keyword evidence="3" id="KW-0812">Transmembrane</keyword>
<evidence type="ECO:0000313" key="6">
    <source>
        <dbReference type="Proteomes" id="UP001500013"/>
    </source>
</evidence>
<evidence type="ECO:0000256" key="1">
    <source>
        <dbReference type="SAM" id="Coils"/>
    </source>
</evidence>
<protein>
    <recommendedName>
        <fullName evidence="4">DUF4349 domain-containing protein</fullName>
    </recommendedName>
</protein>
<feature type="region of interest" description="Disordered" evidence="2">
    <location>
        <begin position="1"/>
        <end position="31"/>
    </location>
</feature>
<dbReference type="EMBL" id="BAAAPU010000003">
    <property type="protein sequence ID" value="GAA1973664.1"/>
    <property type="molecule type" value="Genomic_DNA"/>
</dbReference>
<evidence type="ECO:0000259" key="4">
    <source>
        <dbReference type="Pfam" id="PF14257"/>
    </source>
</evidence>
<feature type="region of interest" description="Disordered" evidence="2">
    <location>
        <begin position="61"/>
        <end position="112"/>
    </location>
</feature>
<feature type="transmembrane region" description="Helical" evidence="3">
    <location>
        <begin position="340"/>
        <end position="367"/>
    </location>
</feature>
<dbReference type="Proteomes" id="UP001500013">
    <property type="component" value="Unassembled WGS sequence"/>
</dbReference>
<keyword evidence="3" id="KW-1133">Transmembrane helix</keyword>
<feature type="domain" description="DUF4349" evidence="4">
    <location>
        <begin position="208"/>
        <end position="367"/>
    </location>
</feature>
<organism evidence="5 6">
    <name type="scientific">Terrabacter lapilli</name>
    <dbReference type="NCBI Taxonomy" id="436231"/>
    <lineage>
        <taxon>Bacteria</taxon>
        <taxon>Bacillati</taxon>
        <taxon>Actinomycetota</taxon>
        <taxon>Actinomycetes</taxon>
        <taxon>Micrococcales</taxon>
        <taxon>Intrasporangiaceae</taxon>
        <taxon>Terrabacter</taxon>
    </lineage>
</organism>
<reference evidence="6" key="1">
    <citation type="journal article" date="2019" name="Int. J. Syst. Evol. Microbiol.">
        <title>The Global Catalogue of Microorganisms (GCM) 10K type strain sequencing project: providing services to taxonomists for standard genome sequencing and annotation.</title>
        <authorList>
            <consortium name="The Broad Institute Genomics Platform"/>
            <consortium name="The Broad Institute Genome Sequencing Center for Infectious Disease"/>
            <person name="Wu L."/>
            <person name="Ma J."/>
        </authorList>
    </citation>
    <scope>NUCLEOTIDE SEQUENCE [LARGE SCALE GENOMIC DNA]</scope>
    <source>
        <strain evidence="6">JCM 15628</strain>
    </source>
</reference>
<dbReference type="InterPro" id="IPR025645">
    <property type="entry name" value="DUF4349"/>
</dbReference>
<proteinExistence type="predicted"/>
<feature type="compositionally biased region" description="Low complexity" evidence="2">
    <location>
        <begin position="92"/>
        <end position="112"/>
    </location>
</feature>
<keyword evidence="6" id="KW-1185">Reference proteome</keyword>
<evidence type="ECO:0000256" key="2">
    <source>
        <dbReference type="SAM" id="MobiDB-lite"/>
    </source>
</evidence>
<dbReference type="Pfam" id="PF14257">
    <property type="entry name" value="DUF4349"/>
    <property type="match status" value="1"/>
</dbReference>
<feature type="compositionally biased region" description="Gly residues" evidence="2">
    <location>
        <begin position="165"/>
        <end position="175"/>
    </location>
</feature>
<keyword evidence="1" id="KW-0175">Coiled coil</keyword>
<sequence>MTALSPLLRSPSPSQSPASASGPQPPSRPRRRRVLGVLAVTVALLAVAVPLGLRGVDAGSSAPAVGARAGDVRGPAQGNGSSSAGGVTGAPEAQQGAGSATSSAGGSGTSESGAVIEPKIARTAWLGLKVTDLAGAAARARVVATEAGGQVTSEDVVTSADPTGGLLGGSQGGATTGRPDSSSGGVAPAPGVPAPSQPGAVLTQVGVDQARMVLNVPAKGLDQVLTQLSTLGTVSYRSSQSQDVTDAYVDTRSRIQPMRDGIERVRALLARTTDLQQVITLETELSRRQAELDSLTQRLAQLDAMTTTSDVTLSMWTDTTPPAQTGGGLSGGLRSAWDSLLGSLTVVLTGLAALLPWLLVLVPLGLLGLRLWRRRTAGAPAASGSPGSAD</sequence>
<gene>
    <name evidence="5" type="ORF">GCM10009817_12340</name>
</gene>
<accession>A0ABP5D3V7</accession>
<dbReference type="RefSeq" id="WP_344059458.1">
    <property type="nucleotide sequence ID" value="NZ_BAAAPU010000003.1"/>
</dbReference>
<comment type="caution">
    <text evidence="5">The sequence shown here is derived from an EMBL/GenBank/DDBJ whole genome shotgun (WGS) entry which is preliminary data.</text>
</comment>
<evidence type="ECO:0000313" key="5">
    <source>
        <dbReference type="EMBL" id="GAA1973664.1"/>
    </source>
</evidence>
<feature type="compositionally biased region" description="Low complexity" evidence="2">
    <location>
        <begin position="1"/>
        <end position="22"/>
    </location>
</feature>
<evidence type="ECO:0000256" key="3">
    <source>
        <dbReference type="SAM" id="Phobius"/>
    </source>
</evidence>